<dbReference type="AlphaFoldDB" id="M2N9A1"/>
<dbReference type="GeneID" id="19110854"/>
<dbReference type="Proteomes" id="UP000011761">
    <property type="component" value="Unassembled WGS sequence"/>
</dbReference>
<accession>M2N9A1</accession>
<dbReference type="KEGG" id="bcom:BAUCODRAFT_29108"/>
<feature type="compositionally biased region" description="Polar residues" evidence="1">
    <location>
        <begin position="38"/>
        <end position="47"/>
    </location>
</feature>
<protein>
    <submittedName>
        <fullName evidence="2">Uncharacterized protein</fullName>
    </submittedName>
</protein>
<gene>
    <name evidence="2" type="ORF">BAUCODRAFT_29108</name>
</gene>
<dbReference type="HOGENOM" id="CLU_2721824_0_0_1"/>
<reference evidence="2 3" key="1">
    <citation type="journal article" date="2012" name="PLoS Pathog.">
        <title>Diverse lifestyles and strategies of plant pathogenesis encoded in the genomes of eighteen Dothideomycetes fungi.</title>
        <authorList>
            <person name="Ohm R.A."/>
            <person name="Feau N."/>
            <person name="Henrissat B."/>
            <person name="Schoch C.L."/>
            <person name="Horwitz B.A."/>
            <person name="Barry K.W."/>
            <person name="Condon B.J."/>
            <person name="Copeland A.C."/>
            <person name="Dhillon B."/>
            <person name="Glaser F."/>
            <person name="Hesse C.N."/>
            <person name="Kosti I."/>
            <person name="LaButti K."/>
            <person name="Lindquist E.A."/>
            <person name="Lucas S."/>
            <person name="Salamov A.A."/>
            <person name="Bradshaw R.E."/>
            <person name="Ciuffetti L."/>
            <person name="Hamelin R.C."/>
            <person name="Kema G.H.J."/>
            <person name="Lawrence C."/>
            <person name="Scott J.A."/>
            <person name="Spatafora J.W."/>
            <person name="Turgeon B.G."/>
            <person name="de Wit P.J.G.M."/>
            <person name="Zhong S."/>
            <person name="Goodwin S.B."/>
            <person name="Grigoriev I.V."/>
        </authorList>
    </citation>
    <scope>NUCLEOTIDE SEQUENCE [LARGE SCALE GENOMIC DNA]</scope>
    <source>
        <strain evidence="2 3">UAMH 10762</strain>
    </source>
</reference>
<evidence type="ECO:0000313" key="3">
    <source>
        <dbReference type="Proteomes" id="UP000011761"/>
    </source>
</evidence>
<evidence type="ECO:0000256" key="1">
    <source>
        <dbReference type="SAM" id="MobiDB-lite"/>
    </source>
</evidence>
<keyword evidence="3" id="KW-1185">Reference proteome</keyword>
<evidence type="ECO:0000313" key="2">
    <source>
        <dbReference type="EMBL" id="EMD00749.1"/>
    </source>
</evidence>
<sequence length="72" mass="7766">MRPASLPTICICRMRSRETCLGAVPTSQTEQAPRLTHISPSPSPGLQQTKTVLRGAKRNVHVVKNGKSVLSS</sequence>
<name>M2N9A1_BAUPA</name>
<proteinExistence type="predicted"/>
<feature type="region of interest" description="Disordered" evidence="1">
    <location>
        <begin position="25"/>
        <end position="47"/>
    </location>
</feature>
<dbReference type="EMBL" id="KB445550">
    <property type="protein sequence ID" value="EMD00749.1"/>
    <property type="molecule type" value="Genomic_DNA"/>
</dbReference>
<dbReference type="RefSeq" id="XP_007671933.1">
    <property type="nucleotide sequence ID" value="XM_007673743.1"/>
</dbReference>
<organism evidence="2 3">
    <name type="scientific">Baudoinia panamericana (strain UAMH 10762)</name>
    <name type="common">Angels' share fungus</name>
    <name type="synonym">Baudoinia compniacensis (strain UAMH 10762)</name>
    <dbReference type="NCBI Taxonomy" id="717646"/>
    <lineage>
        <taxon>Eukaryota</taxon>
        <taxon>Fungi</taxon>
        <taxon>Dikarya</taxon>
        <taxon>Ascomycota</taxon>
        <taxon>Pezizomycotina</taxon>
        <taxon>Dothideomycetes</taxon>
        <taxon>Dothideomycetidae</taxon>
        <taxon>Mycosphaerellales</taxon>
        <taxon>Teratosphaeriaceae</taxon>
        <taxon>Baudoinia</taxon>
    </lineage>
</organism>